<dbReference type="AlphaFoldDB" id="A0A1G8KRH3"/>
<feature type="region of interest" description="Disordered" evidence="1">
    <location>
        <begin position="38"/>
        <end position="58"/>
    </location>
</feature>
<dbReference type="RefSeq" id="WP_176764582.1">
    <property type="nucleotide sequence ID" value="NZ_FNEN01000002.1"/>
</dbReference>
<proteinExistence type="predicted"/>
<evidence type="ECO:0000313" key="2">
    <source>
        <dbReference type="EMBL" id="SDI45959.1"/>
    </source>
</evidence>
<evidence type="ECO:0000256" key="1">
    <source>
        <dbReference type="SAM" id="MobiDB-lite"/>
    </source>
</evidence>
<feature type="compositionally biased region" description="Basic and acidic residues" evidence="1">
    <location>
        <begin position="43"/>
        <end position="58"/>
    </location>
</feature>
<organism evidence="2 3">
    <name type="scientific">Natribacillus halophilus</name>
    <dbReference type="NCBI Taxonomy" id="549003"/>
    <lineage>
        <taxon>Bacteria</taxon>
        <taxon>Bacillati</taxon>
        <taxon>Bacillota</taxon>
        <taxon>Bacilli</taxon>
        <taxon>Bacillales</taxon>
        <taxon>Bacillaceae</taxon>
        <taxon>Natribacillus</taxon>
    </lineage>
</organism>
<dbReference type="Proteomes" id="UP000198853">
    <property type="component" value="Unassembled WGS sequence"/>
</dbReference>
<gene>
    <name evidence="2" type="ORF">SAMN04488123_102261</name>
</gene>
<dbReference type="Gene3D" id="6.20.20.10">
    <property type="match status" value="1"/>
</dbReference>
<evidence type="ECO:0000313" key="3">
    <source>
        <dbReference type="Proteomes" id="UP000198853"/>
    </source>
</evidence>
<name>A0A1G8KRH3_9BACI</name>
<dbReference type="EMBL" id="FNEN01000002">
    <property type="protein sequence ID" value="SDI45959.1"/>
    <property type="molecule type" value="Genomic_DNA"/>
</dbReference>
<keyword evidence="3" id="KW-1185">Reference proteome</keyword>
<dbReference type="InterPro" id="IPR036410">
    <property type="entry name" value="HSP_DnaJ_Cys-rich_dom_sf"/>
</dbReference>
<accession>A0A1G8KRH3</accession>
<sequence length="58" mass="6493">MGKRDNTCTACDGTGLLMDDEQWKYPCTICNGDGIFMESDNPDPDHPINVDDNNRTLE</sequence>
<protein>
    <submittedName>
        <fullName evidence="2">Uncharacterized protein</fullName>
    </submittedName>
</protein>
<reference evidence="2 3" key="1">
    <citation type="submission" date="2016-10" db="EMBL/GenBank/DDBJ databases">
        <authorList>
            <person name="de Groot N.N."/>
        </authorList>
    </citation>
    <scope>NUCLEOTIDE SEQUENCE [LARGE SCALE GENOMIC DNA]</scope>
    <source>
        <strain evidence="2 3">DSM 21771</strain>
    </source>
</reference>
<dbReference type="SUPFAM" id="SSF57938">
    <property type="entry name" value="DnaJ/Hsp40 cysteine-rich domain"/>
    <property type="match status" value="1"/>
</dbReference>